<keyword evidence="4" id="KW-1185">Reference proteome</keyword>
<proteinExistence type="predicted"/>
<evidence type="ECO:0000313" key="3">
    <source>
        <dbReference type="EMBL" id="QDV34522.1"/>
    </source>
</evidence>
<feature type="region of interest" description="Disordered" evidence="1">
    <location>
        <begin position="39"/>
        <end position="60"/>
    </location>
</feature>
<feature type="compositionally biased region" description="Basic and acidic residues" evidence="1">
    <location>
        <begin position="39"/>
        <end position="53"/>
    </location>
</feature>
<accession>A0A518H116</accession>
<protein>
    <submittedName>
        <fullName evidence="3">Uncharacterized protein</fullName>
    </submittedName>
</protein>
<organism evidence="3 4">
    <name type="scientific">Tautonia plasticadhaerens</name>
    <dbReference type="NCBI Taxonomy" id="2527974"/>
    <lineage>
        <taxon>Bacteria</taxon>
        <taxon>Pseudomonadati</taxon>
        <taxon>Planctomycetota</taxon>
        <taxon>Planctomycetia</taxon>
        <taxon>Isosphaerales</taxon>
        <taxon>Isosphaeraceae</taxon>
        <taxon>Tautonia</taxon>
    </lineage>
</organism>
<evidence type="ECO:0000256" key="1">
    <source>
        <dbReference type="SAM" id="MobiDB-lite"/>
    </source>
</evidence>
<keyword evidence="2" id="KW-0472">Membrane</keyword>
<dbReference type="RefSeq" id="WP_145269472.1">
    <property type="nucleotide sequence ID" value="NZ_CP036426.1"/>
</dbReference>
<evidence type="ECO:0000256" key="2">
    <source>
        <dbReference type="SAM" id="Phobius"/>
    </source>
</evidence>
<feature type="transmembrane region" description="Helical" evidence="2">
    <location>
        <begin position="12"/>
        <end position="30"/>
    </location>
</feature>
<dbReference type="AlphaFoldDB" id="A0A518H116"/>
<reference evidence="3 4" key="1">
    <citation type="submission" date="2019-02" db="EMBL/GenBank/DDBJ databases">
        <title>Deep-cultivation of Planctomycetes and their phenomic and genomic characterization uncovers novel biology.</title>
        <authorList>
            <person name="Wiegand S."/>
            <person name="Jogler M."/>
            <person name="Boedeker C."/>
            <person name="Pinto D."/>
            <person name="Vollmers J."/>
            <person name="Rivas-Marin E."/>
            <person name="Kohn T."/>
            <person name="Peeters S.H."/>
            <person name="Heuer A."/>
            <person name="Rast P."/>
            <person name="Oberbeckmann S."/>
            <person name="Bunk B."/>
            <person name="Jeske O."/>
            <person name="Meyerdierks A."/>
            <person name="Storesund J.E."/>
            <person name="Kallscheuer N."/>
            <person name="Luecker S."/>
            <person name="Lage O.M."/>
            <person name="Pohl T."/>
            <person name="Merkel B.J."/>
            <person name="Hornburger P."/>
            <person name="Mueller R.-W."/>
            <person name="Bruemmer F."/>
            <person name="Labrenz M."/>
            <person name="Spormann A.M."/>
            <person name="Op den Camp H."/>
            <person name="Overmann J."/>
            <person name="Amann R."/>
            <person name="Jetten M.S.M."/>
            <person name="Mascher T."/>
            <person name="Medema M.H."/>
            <person name="Devos D.P."/>
            <person name="Kaster A.-K."/>
            <person name="Ovreas L."/>
            <person name="Rohde M."/>
            <person name="Galperin M.Y."/>
            <person name="Jogler C."/>
        </authorList>
    </citation>
    <scope>NUCLEOTIDE SEQUENCE [LARGE SCALE GENOMIC DNA]</scope>
    <source>
        <strain evidence="3 4">ElP</strain>
    </source>
</reference>
<gene>
    <name evidence="3" type="ORF">ElP_24120</name>
</gene>
<evidence type="ECO:0000313" key="4">
    <source>
        <dbReference type="Proteomes" id="UP000317835"/>
    </source>
</evidence>
<dbReference type="Proteomes" id="UP000317835">
    <property type="component" value="Chromosome"/>
</dbReference>
<sequence length="60" mass="6831">MNTDGMTTSAWIFMGLVWAFVLAMTTYCFAKLLTSRQFVEPDHDPDHTPTFKEEGEDDLA</sequence>
<dbReference type="KEGG" id="tpla:ElP_24120"/>
<dbReference type="EMBL" id="CP036426">
    <property type="protein sequence ID" value="QDV34522.1"/>
    <property type="molecule type" value="Genomic_DNA"/>
</dbReference>
<dbReference type="OrthoDB" id="9874667at2"/>
<keyword evidence="2" id="KW-0812">Transmembrane</keyword>
<keyword evidence="2" id="KW-1133">Transmembrane helix</keyword>
<name>A0A518H116_9BACT</name>